<accession>A0ABW7FX23</accession>
<keyword evidence="6 7" id="KW-0503">Monooxygenase</keyword>
<evidence type="ECO:0000256" key="7">
    <source>
        <dbReference type="RuleBase" id="RU000461"/>
    </source>
</evidence>
<dbReference type="PROSITE" id="PS00086">
    <property type="entry name" value="CYTOCHROME_P450"/>
    <property type="match status" value="1"/>
</dbReference>
<proteinExistence type="inferred from homology"/>
<keyword evidence="5 7" id="KW-0408">Iron</keyword>
<name>A0ABW7FX23_9BURK</name>
<evidence type="ECO:0000313" key="9">
    <source>
        <dbReference type="Proteomes" id="UP001606099"/>
    </source>
</evidence>
<evidence type="ECO:0000256" key="3">
    <source>
        <dbReference type="ARBA" id="ARBA00022723"/>
    </source>
</evidence>
<comment type="similarity">
    <text evidence="1 7">Belongs to the cytochrome P450 family.</text>
</comment>
<keyword evidence="9" id="KW-1185">Reference proteome</keyword>
<comment type="caution">
    <text evidence="8">The sequence shown here is derived from an EMBL/GenBank/DDBJ whole genome shotgun (WGS) entry which is preliminary data.</text>
</comment>
<organism evidence="8 9">
    <name type="scientific">Roseateles rivi</name>
    <dbReference type="NCBI Taxonomy" id="3299028"/>
    <lineage>
        <taxon>Bacteria</taxon>
        <taxon>Pseudomonadati</taxon>
        <taxon>Pseudomonadota</taxon>
        <taxon>Betaproteobacteria</taxon>
        <taxon>Burkholderiales</taxon>
        <taxon>Sphaerotilaceae</taxon>
        <taxon>Roseateles</taxon>
    </lineage>
</organism>
<dbReference type="InterPro" id="IPR036396">
    <property type="entry name" value="Cyt_P450_sf"/>
</dbReference>
<keyword evidence="2 7" id="KW-0349">Heme</keyword>
<dbReference type="RefSeq" id="WP_394461404.1">
    <property type="nucleotide sequence ID" value="NZ_JBIGHZ010000004.1"/>
</dbReference>
<dbReference type="PANTHER" id="PTHR24291:SF50">
    <property type="entry name" value="BIFUNCTIONAL ALBAFLAVENONE MONOOXYGENASE_TERPENE SYNTHASE"/>
    <property type="match status" value="1"/>
</dbReference>
<dbReference type="PANTHER" id="PTHR24291">
    <property type="entry name" value="CYTOCHROME P450 FAMILY 4"/>
    <property type="match status" value="1"/>
</dbReference>
<evidence type="ECO:0000256" key="2">
    <source>
        <dbReference type="ARBA" id="ARBA00022617"/>
    </source>
</evidence>
<evidence type="ECO:0000256" key="5">
    <source>
        <dbReference type="ARBA" id="ARBA00023004"/>
    </source>
</evidence>
<dbReference type="InterPro" id="IPR001128">
    <property type="entry name" value="Cyt_P450"/>
</dbReference>
<dbReference type="EMBL" id="JBIGHZ010000004">
    <property type="protein sequence ID" value="MFG6448810.1"/>
    <property type="molecule type" value="Genomic_DNA"/>
</dbReference>
<evidence type="ECO:0000256" key="4">
    <source>
        <dbReference type="ARBA" id="ARBA00023002"/>
    </source>
</evidence>
<dbReference type="InterPro" id="IPR050196">
    <property type="entry name" value="Cytochrome_P450_Monoox"/>
</dbReference>
<protein>
    <submittedName>
        <fullName evidence="8">Cytochrome P450</fullName>
    </submittedName>
</protein>
<reference evidence="8 9" key="1">
    <citation type="submission" date="2024-08" db="EMBL/GenBank/DDBJ databases">
        <authorList>
            <person name="Lu H."/>
        </authorList>
    </citation>
    <scope>NUCLEOTIDE SEQUENCE [LARGE SCALE GENOMIC DNA]</scope>
    <source>
        <strain evidence="8 9">BYS180W</strain>
    </source>
</reference>
<dbReference type="Gene3D" id="1.10.630.10">
    <property type="entry name" value="Cytochrome P450"/>
    <property type="match status" value="1"/>
</dbReference>
<evidence type="ECO:0000256" key="6">
    <source>
        <dbReference type="ARBA" id="ARBA00023033"/>
    </source>
</evidence>
<evidence type="ECO:0000313" key="8">
    <source>
        <dbReference type="EMBL" id="MFG6448810.1"/>
    </source>
</evidence>
<evidence type="ECO:0000256" key="1">
    <source>
        <dbReference type="ARBA" id="ARBA00010617"/>
    </source>
</evidence>
<dbReference type="PRINTS" id="PR00385">
    <property type="entry name" value="P450"/>
</dbReference>
<keyword evidence="3 7" id="KW-0479">Metal-binding</keyword>
<dbReference type="PRINTS" id="PR00463">
    <property type="entry name" value="EP450I"/>
</dbReference>
<keyword evidence="4 7" id="KW-0560">Oxidoreductase</keyword>
<gene>
    <name evidence="8" type="ORF">ACG0Z6_11245</name>
</gene>
<dbReference type="SUPFAM" id="SSF48264">
    <property type="entry name" value="Cytochrome P450"/>
    <property type="match status" value="1"/>
</dbReference>
<sequence length="459" mass="51719">MSTLASDGLPPDSRPPFHAARLQNGWMGWRTFLDMHRDYLGAAQQRLSLGDLVYCRVLHESTWDVHHPALVRELMVGHAAHLVRWERGIEVFRQAHGNSVIVSEGEVWQQRRRLMQAGFAPRRVEGLCGAINHACERAVQTLEPGGVDFEQWVTRLTMEIILDALFSGDYEGTPEAASAAVHHISVQGMRDFFWPFAPPQWLPWRRRQRQALGQLDGLVRSALQLRQQYTGTEKGDLLDWLMALRDEQDQSLSLEALRDECMTSFLAGHETTASALTWWAWCMAANPEAQAQVHRELCEVLGAAAPSAATLPRLPWLSASLKEAMRLYPPVPVLFARRLKADIELGGHTLRRGALLRVTPWLLHRDPRWWQAPQAFLPQRFMPGMGHSEPPRGAYLPFGAGPRSCLGQHFAMLEMTLVAAALLLRFELRPLPAEPTPQPALNVTLRPQASLKLLLHPRA</sequence>
<dbReference type="Proteomes" id="UP001606099">
    <property type="component" value="Unassembled WGS sequence"/>
</dbReference>
<dbReference type="InterPro" id="IPR017972">
    <property type="entry name" value="Cyt_P450_CS"/>
</dbReference>
<dbReference type="InterPro" id="IPR002401">
    <property type="entry name" value="Cyt_P450_E_grp-I"/>
</dbReference>
<dbReference type="Pfam" id="PF00067">
    <property type="entry name" value="p450"/>
    <property type="match status" value="1"/>
</dbReference>